<dbReference type="PROSITE" id="PS50268">
    <property type="entry name" value="CADHERIN_2"/>
    <property type="match status" value="1"/>
</dbReference>
<reference evidence="7 8" key="1">
    <citation type="submission" date="2021-06" db="EMBL/GenBank/DDBJ databases">
        <authorList>
            <person name="Palmer J.M."/>
        </authorList>
    </citation>
    <scope>NUCLEOTIDE SEQUENCE [LARGE SCALE GENOMIC DNA]</scope>
    <source>
        <strain evidence="8">if_2019</strain>
        <tissue evidence="7">Muscle</tissue>
    </source>
</reference>
<dbReference type="SUPFAM" id="SSF49313">
    <property type="entry name" value="Cadherin-like"/>
    <property type="match status" value="1"/>
</dbReference>
<protein>
    <recommendedName>
        <fullName evidence="6">Cadherin domain-containing protein</fullName>
    </recommendedName>
</protein>
<keyword evidence="4" id="KW-0472">Membrane</keyword>
<comment type="caution">
    <text evidence="7">The sequence shown here is derived from an EMBL/GenBank/DDBJ whole genome shotgun (WGS) entry which is preliminary data.</text>
</comment>
<proteinExistence type="predicted"/>
<dbReference type="InterPro" id="IPR002126">
    <property type="entry name" value="Cadherin-like_dom"/>
</dbReference>
<evidence type="ECO:0000256" key="1">
    <source>
        <dbReference type="ARBA" id="ARBA00004370"/>
    </source>
</evidence>
<dbReference type="Proteomes" id="UP001482620">
    <property type="component" value="Unassembled WGS sequence"/>
</dbReference>
<organism evidence="7 8">
    <name type="scientific">Ilyodon furcidens</name>
    <name type="common">goldbreast splitfin</name>
    <dbReference type="NCBI Taxonomy" id="33524"/>
    <lineage>
        <taxon>Eukaryota</taxon>
        <taxon>Metazoa</taxon>
        <taxon>Chordata</taxon>
        <taxon>Craniata</taxon>
        <taxon>Vertebrata</taxon>
        <taxon>Euteleostomi</taxon>
        <taxon>Actinopterygii</taxon>
        <taxon>Neopterygii</taxon>
        <taxon>Teleostei</taxon>
        <taxon>Neoteleostei</taxon>
        <taxon>Acanthomorphata</taxon>
        <taxon>Ovalentaria</taxon>
        <taxon>Atherinomorphae</taxon>
        <taxon>Cyprinodontiformes</taxon>
        <taxon>Goodeidae</taxon>
        <taxon>Ilyodon</taxon>
    </lineage>
</organism>
<keyword evidence="5" id="KW-0106">Calcium</keyword>
<keyword evidence="2" id="KW-0812">Transmembrane</keyword>
<keyword evidence="3" id="KW-1133">Transmembrane helix</keyword>
<dbReference type="PANTHER" id="PTHR24026">
    <property type="entry name" value="FAT ATYPICAL CADHERIN-RELATED"/>
    <property type="match status" value="1"/>
</dbReference>
<evidence type="ECO:0000259" key="6">
    <source>
        <dbReference type="PROSITE" id="PS50268"/>
    </source>
</evidence>
<evidence type="ECO:0000256" key="2">
    <source>
        <dbReference type="ARBA" id="ARBA00022692"/>
    </source>
</evidence>
<evidence type="ECO:0000256" key="3">
    <source>
        <dbReference type="ARBA" id="ARBA00022989"/>
    </source>
</evidence>
<evidence type="ECO:0000313" key="7">
    <source>
        <dbReference type="EMBL" id="MEQ2227288.1"/>
    </source>
</evidence>
<gene>
    <name evidence="7" type="ORF">ILYODFUR_036177</name>
</gene>
<keyword evidence="8" id="KW-1185">Reference proteome</keyword>
<dbReference type="SMART" id="SM00112">
    <property type="entry name" value="CA"/>
    <property type="match status" value="1"/>
</dbReference>
<name>A0ABV0T6D9_9TELE</name>
<comment type="subcellular location">
    <subcellularLocation>
        <location evidence="1">Membrane</location>
    </subcellularLocation>
</comment>
<dbReference type="InterPro" id="IPR015919">
    <property type="entry name" value="Cadherin-like_sf"/>
</dbReference>
<dbReference type="EMBL" id="JAHRIQ010018804">
    <property type="protein sequence ID" value="MEQ2227288.1"/>
    <property type="molecule type" value="Genomic_DNA"/>
</dbReference>
<feature type="domain" description="Cadherin" evidence="6">
    <location>
        <begin position="15"/>
        <end position="93"/>
    </location>
</feature>
<dbReference type="CDD" id="cd11304">
    <property type="entry name" value="Cadherin_repeat"/>
    <property type="match status" value="1"/>
</dbReference>
<evidence type="ECO:0000256" key="4">
    <source>
        <dbReference type="ARBA" id="ARBA00023136"/>
    </source>
</evidence>
<evidence type="ECO:0000256" key="5">
    <source>
        <dbReference type="PROSITE-ProRule" id="PRU00043"/>
    </source>
</evidence>
<accession>A0ABV0T6D9</accession>
<sequence length="134" mass="14933">MNKIVFDMQLANHFATDGDEPSTVNSQIVFSIKESLHSGSFSIDANTGMLKNNAEVDREALDPKDNGRINLTVIATDKGTPSLSGSVSVVIVVEVGAIAIYIHPSDGFLYKSIIFFHIYSRYTNFIHFTWDFIW</sequence>
<dbReference type="Gene3D" id="2.60.40.60">
    <property type="entry name" value="Cadherins"/>
    <property type="match status" value="1"/>
</dbReference>
<dbReference type="Pfam" id="PF00028">
    <property type="entry name" value="Cadherin"/>
    <property type="match status" value="1"/>
</dbReference>
<evidence type="ECO:0000313" key="8">
    <source>
        <dbReference type="Proteomes" id="UP001482620"/>
    </source>
</evidence>
<dbReference type="PANTHER" id="PTHR24026:SF126">
    <property type="entry name" value="PROTOCADHERIN FAT 4"/>
    <property type="match status" value="1"/>
</dbReference>